<evidence type="ECO:0000256" key="3">
    <source>
        <dbReference type="PIRSR" id="PIRSR000972-50"/>
    </source>
</evidence>
<dbReference type="Gene3D" id="3.40.720.10">
    <property type="entry name" value="Alkaline Phosphatase, subunit A"/>
    <property type="match status" value="1"/>
</dbReference>
<feature type="chain" id="PRO_5008059251" description="Arylsulfatase" evidence="4">
    <location>
        <begin position="22"/>
        <end position="585"/>
    </location>
</feature>
<dbReference type="InterPro" id="IPR000917">
    <property type="entry name" value="Sulfatase_N"/>
</dbReference>
<dbReference type="PANTHER" id="PTHR43108:SF8">
    <property type="entry name" value="SD21168P"/>
    <property type="match status" value="1"/>
</dbReference>
<evidence type="ECO:0000259" key="5">
    <source>
        <dbReference type="Pfam" id="PF00884"/>
    </source>
</evidence>
<feature type="signal peptide" evidence="4">
    <location>
        <begin position="1"/>
        <end position="21"/>
    </location>
</feature>
<feature type="modified residue" description="3-oxoalanine (Cys)" evidence="3">
    <location>
        <position position="86"/>
    </location>
</feature>
<accession>A0A177DCM0</accession>
<dbReference type="GeneID" id="29112886"/>
<dbReference type="AlphaFoldDB" id="A0A177DCM0"/>
<dbReference type="InterPro" id="IPR017850">
    <property type="entry name" value="Alkaline_phosphatase_core_sf"/>
</dbReference>
<sequence length="585" mass="66025">MLRPHVILYAVGSTIIAQAFATQIYQPPQTSQEGYHNRSRRPNFVMIMTDDQDLHLNSLDYQPAVLKHFRDKGTFYSKHFVTMAQCCPSRVSLWTGMAGHNTNVTDIQPPFGGHPKFIQEGLNDRYLPVWLQQAGYNTYYTGKLMNAHSTSTWNKPFPKGWTGSDFLLDPYTYYYNNATLQRNQDPPRSYPGNYSTDLISSKALGFLEDAASSDAPFFLGVMPIGPHAETIQPASPGALPTFNPPVPALRHKDLYHGVKVPRTDNFNPNKTSGASFIAKLPQQNRTVVEYNDEYYRLRLATLAAVDDLVDAMFERLETMGLLDNTYVIYTSDNGYHIGQHRLPPGKACAIEEDIGVPMFIRGPGVPEGATVDSPTTQTDIVPTLFSLAGIPLLKQFDGTPMPITEKDYAIARHEHVNIEFWGQNLGEGIYGSPVPQANNTYKSLRVVANDYDLSYTVWCTGEHELYDMKTDPSQMNNLWNTNVTSNGLDIQRLWLRLDTLLMVTKSCKGEVCTKPWPLIHPQGDVQSLREAMNPEFDEFYADQHKIKYDACALGYFPSLEGPQYVLPYVDDTYSYMQGSHWSDWT</sequence>
<comment type="PTM">
    <text evidence="3">The conversion to 3-oxoalanine (also known as C-formylglycine, FGly), of a serine or cysteine residue in prokaryotes and of a cysteine residue in eukaryotes, is critical for catalytic activity.</text>
</comment>
<dbReference type="GO" id="GO:0005539">
    <property type="term" value="F:glycosaminoglycan binding"/>
    <property type="evidence" value="ECO:0007669"/>
    <property type="project" value="TreeGrafter"/>
</dbReference>
<dbReference type="EC" id="3.1.6.1" evidence="2"/>
<dbReference type="VEuPathDB" id="FungiDB:CC77DRAFT_1042949"/>
<comment type="similarity">
    <text evidence="1 2">Belongs to the sulfatase family.</text>
</comment>
<organism evidence="6 7">
    <name type="scientific">Alternaria alternata</name>
    <name type="common">Alternaria rot fungus</name>
    <name type="synonym">Torula alternata</name>
    <dbReference type="NCBI Taxonomy" id="5599"/>
    <lineage>
        <taxon>Eukaryota</taxon>
        <taxon>Fungi</taxon>
        <taxon>Dikarya</taxon>
        <taxon>Ascomycota</taxon>
        <taxon>Pezizomycotina</taxon>
        <taxon>Dothideomycetes</taxon>
        <taxon>Pleosporomycetidae</taxon>
        <taxon>Pleosporales</taxon>
        <taxon>Pleosporineae</taxon>
        <taxon>Pleosporaceae</taxon>
        <taxon>Alternaria</taxon>
        <taxon>Alternaria sect. Alternaria</taxon>
        <taxon>Alternaria alternata complex</taxon>
    </lineage>
</organism>
<evidence type="ECO:0000313" key="7">
    <source>
        <dbReference type="Proteomes" id="UP000077248"/>
    </source>
</evidence>
<dbReference type="CDD" id="cd16147">
    <property type="entry name" value="G6S"/>
    <property type="match status" value="1"/>
</dbReference>
<dbReference type="Proteomes" id="UP000077248">
    <property type="component" value="Unassembled WGS sequence"/>
</dbReference>
<comment type="catalytic activity">
    <reaction evidence="2">
        <text>an aryl sulfate + H2O = a phenol + sulfate + H(+)</text>
        <dbReference type="Rhea" id="RHEA:17261"/>
        <dbReference type="ChEBI" id="CHEBI:15377"/>
        <dbReference type="ChEBI" id="CHEBI:15378"/>
        <dbReference type="ChEBI" id="CHEBI:16189"/>
        <dbReference type="ChEBI" id="CHEBI:33853"/>
        <dbReference type="ChEBI" id="CHEBI:140317"/>
        <dbReference type="EC" id="3.1.6.1"/>
    </reaction>
</comment>
<keyword evidence="7" id="KW-1185">Reference proteome</keyword>
<dbReference type="RefSeq" id="XP_018382719.1">
    <property type="nucleotide sequence ID" value="XM_018527292.1"/>
</dbReference>
<protein>
    <recommendedName>
        <fullName evidence="2">Arylsulfatase</fullName>
        <shortName evidence="2">AS</shortName>
        <ecNumber evidence="2">3.1.6.1</ecNumber>
    </recommendedName>
    <alternativeName>
        <fullName evidence="2">Aryl-sulfate sulphohydrolase</fullName>
    </alternativeName>
</protein>
<proteinExistence type="inferred from homology"/>
<evidence type="ECO:0000313" key="6">
    <source>
        <dbReference type="EMBL" id="OAG17298.1"/>
    </source>
</evidence>
<evidence type="ECO:0000256" key="2">
    <source>
        <dbReference type="PIRNR" id="PIRNR000972"/>
    </source>
</evidence>
<keyword evidence="2" id="KW-0378">Hydrolase</keyword>
<dbReference type="InterPro" id="IPR012083">
    <property type="entry name" value="Arylsulfatase"/>
</dbReference>
<reference evidence="6 7" key="1">
    <citation type="submission" date="2016-05" db="EMBL/GenBank/DDBJ databases">
        <title>Comparative analysis of secretome profiles of manganese(II)-oxidizing ascomycete fungi.</title>
        <authorList>
            <consortium name="DOE Joint Genome Institute"/>
            <person name="Zeiner C.A."/>
            <person name="Purvine S.O."/>
            <person name="Zink E.M."/>
            <person name="Wu S."/>
            <person name="Pasa-Tolic L."/>
            <person name="Chaput D.L."/>
            <person name="Haridas S."/>
            <person name="Grigoriev I.V."/>
            <person name="Santelli C.M."/>
            <person name="Hansel C.M."/>
        </authorList>
    </citation>
    <scope>NUCLEOTIDE SEQUENCE [LARGE SCALE GENOMIC DNA]</scope>
    <source>
        <strain evidence="6 7">SRC1lrK2f</strain>
    </source>
</reference>
<dbReference type="PIRSF" id="PIRSF000972">
    <property type="entry name" value="Arylsulf_plant"/>
    <property type="match status" value="1"/>
</dbReference>
<keyword evidence="4" id="KW-0732">Signal</keyword>
<dbReference type="EMBL" id="KV441487">
    <property type="protein sequence ID" value="OAG17298.1"/>
    <property type="molecule type" value="Genomic_DNA"/>
</dbReference>
<evidence type="ECO:0000256" key="1">
    <source>
        <dbReference type="ARBA" id="ARBA00008779"/>
    </source>
</evidence>
<feature type="domain" description="Sulfatase N-terminal" evidence="5">
    <location>
        <begin position="42"/>
        <end position="390"/>
    </location>
</feature>
<dbReference type="FunFam" id="3.40.720.10:FF:000051">
    <property type="entry name" value="Arylsulfatase"/>
    <property type="match status" value="1"/>
</dbReference>
<dbReference type="Pfam" id="PF00884">
    <property type="entry name" value="Sulfatase"/>
    <property type="match status" value="1"/>
</dbReference>
<dbReference type="KEGG" id="aalt:CC77DRAFT_1042949"/>
<gene>
    <name evidence="6" type="ORF">CC77DRAFT_1042949</name>
</gene>
<dbReference type="GO" id="GO:0004065">
    <property type="term" value="F:arylsulfatase activity"/>
    <property type="evidence" value="ECO:0007669"/>
    <property type="project" value="UniProtKB-UniRule"/>
</dbReference>
<dbReference type="GO" id="GO:0008449">
    <property type="term" value="F:N-acetylglucosamine-6-sulfatase activity"/>
    <property type="evidence" value="ECO:0007669"/>
    <property type="project" value="TreeGrafter"/>
</dbReference>
<name>A0A177DCM0_ALTAL</name>
<dbReference type="OMA" id="RCEYAYI"/>
<evidence type="ECO:0000256" key="4">
    <source>
        <dbReference type="SAM" id="SignalP"/>
    </source>
</evidence>
<dbReference type="GO" id="GO:0018958">
    <property type="term" value="P:phenol-containing compound metabolic process"/>
    <property type="evidence" value="ECO:0007669"/>
    <property type="project" value="InterPro"/>
</dbReference>
<dbReference type="SUPFAM" id="SSF53649">
    <property type="entry name" value="Alkaline phosphatase-like"/>
    <property type="match status" value="1"/>
</dbReference>
<dbReference type="PANTHER" id="PTHR43108">
    <property type="entry name" value="N-ACETYLGLUCOSAMINE-6-SULFATASE FAMILY MEMBER"/>
    <property type="match status" value="1"/>
</dbReference>
<dbReference type="STRING" id="5599.A0A177DCM0"/>